<comment type="similarity">
    <text evidence="1">Belongs to the LysR transcriptional regulatory family.</text>
</comment>
<accession>A0ABT6J9R8</accession>
<keyword evidence="3" id="KW-0238">DNA-binding</keyword>
<name>A0ABT6J9R8_9GAMM</name>
<evidence type="ECO:0000256" key="2">
    <source>
        <dbReference type="ARBA" id="ARBA00023015"/>
    </source>
</evidence>
<dbReference type="Pfam" id="PF03466">
    <property type="entry name" value="LysR_substrate"/>
    <property type="match status" value="1"/>
</dbReference>
<proteinExistence type="inferred from homology"/>
<sequence length="300" mass="32839">MDRLEAMGVFMSVVEHGSLSAAGRKLDMPLATVSRKLSDLEAHLKARLLNRSTRGLTLTDSGRDYLAACKRILEDVTEAERAAAGEFSEPRGELVITAPLVMGRMHVLPVVVEFMAAFPEINVRLIQGDRIAHLMEEQIDLAVRVGELPDSRLTAARIGTIRRVVCASPAYFSTHGLPGVPRDLAEHRCITFDAINSTVAWTFPVDGAEVAVPVRSVLVVNTAEAAIDATLAGVGVTRVLSYQIEEWTRSGQLQTALREFEPPAMPASLVYSGQRRLPLKLRAFLDYATPRLRERLATAD</sequence>
<dbReference type="SUPFAM" id="SSF46785">
    <property type="entry name" value="Winged helix' DNA-binding domain"/>
    <property type="match status" value="1"/>
</dbReference>
<gene>
    <name evidence="6" type="ORF">QFW77_11270</name>
</gene>
<feature type="domain" description="HTH lysR-type" evidence="5">
    <location>
        <begin position="1"/>
        <end position="59"/>
    </location>
</feature>
<dbReference type="InterPro" id="IPR000847">
    <property type="entry name" value="LysR_HTH_N"/>
</dbReference>
<dbReference type="InterPro" id="IPR005119">
    <property type="entry name" value="LysR_subst-bd"/>
</dbReference>
<dbReference type="PANTHER" id="PTHR30537:SF5">
    <property type="entry name" value="HTH-TYPE TRANSCRIPTIONAL ACTIVATOR TTDR-RELATED"/>
    <property type="match status" value="1"/>
</dbReference>
<comment type="caution">
    <text evidence="6">The sequence shown here is derived from an EMBL/GenBank/DDBJ whole genome shotgun (WGS) entry which is preliminary data.</text>
</comment>
<evidence type="ECO:0000256" key="4">
    <source>
        <dbReference type="ARBA" id="ARBA00023163"/>
    </source>
</evidence>
<dbReference type="EMBL" id="JARXRM010000035">
    <property type="protein sequence ID" value="MDH5823566.1"/>
    <property type="molecule type" value="Genomic_DNA"/>
</dbReference>
<dbReference type="CDD" id="cd08471">
    <property type="entry name" value="PBP2_CrgA_like_2"/>
    <property type="match status" value="1"/>
</dbReference>
<dbReference type="SUPFAM" id="SSF53850">
    <property type="entry name" value="Periplasmic binding protein-like II"/>
    <property type="match status" value="1"/>
</dbReference>
<dbReference type="RefSeq" id="WP_280574785.1">
    <property type="nucleotide sequence ID" value="NZ_JARXRM010000035.1"/>
</dbReference>
<dbReference type="InterPro" id="IPR036390">
    <property type="entry name" value="WH_DNA-bd_sf"/>
</dbReference>
<protein>
    <submittedName>
        <fullName evidence="6">LysR family transcriptional regulator</fullName>
    </submittedName>
</protein>
<evidence type="ECO:0000256" key="1">
    <source>
        <dbReference type="ARBA" id="ARBA00009437"/>
    </source>
</evidence>
<organism evidence="6 7">
    <name type="scientific">Luteimonas endophytica</name>
    <dbReference type="NCBI Taxonomy" id="3042023"/>
    <lineage>
        <taxon>Bacteria</taxon>
        <taxon>Pseudomonadati</taxon>
        <taxon>Pseudomonadota</taxon>
        <taxon>Gammaproteobacteria</taxon>
        <taxon>Lysobacterales</taxon>
        <taxon>Lysobacteraceae</taxon>
        <taxon>Luteimonas</taxon>
    </lineage>
</organism>
<reference evidence="6 7" key="1">
    <citation type="submission" date="2023-04" db="EMBL/GenBank/DDBJ databases">
        <title>Luteimonas endophyticus RD2P54.</title>
        <authorList>
            <person name="Sun J.-Q."/>
        </authorList>
    </citation>
    <scope>NUCLEOTIDE SEQUENCE [LARGE SCALE GENOMIC DNA]</scope>
    <source>
        <strain evidence="6 7">RD2P54</strain>
    </source>
</reference>
<dbReference type="Gene3D" id="1.10.10.10">
    <property type="entry name" value="Winged helix-like DNA-binding domain superfamily/Winged helix DNA-binding domain"/>
    <property type="match status" value="1"/>
</dbReference>
<dbReference type="InterPro" id="IPR036388">
    <property type="entry name" value="WH-like_DNA-bd_sf"/>
</dbReference>
<dbReference type="PROSITE" id="PS50931">
    <property type="entry name" value="HTH_LYSR"/>
    <property type="match status" value="1"/>
</dbReference>
<dbReference type="Proteomes" id="UP001156940">
    <property type="component" value="Unassembled WGS sequence"/>
</dbReference>
<keyword evidence="2" id="KW-0805">Transcription regulation</keyword>
<evidence type="ECO:0000256" key="3">
    <source>
        <dbReference type="ARBA" id="ARBA00023125"/>
    </source>
</evidence>
<keyword evidence="7" id="KW-1185">Reference proteome</keyword>
<evidence type="ECO:0000259" key="5">
    <source>
        <dbReference type="PROSITE" id="PS50931"/>
    </source>
</evidence>
<dbReference type="Pfam" id="PF00126">
    <property type="entry name" value="HTH_1"/>
    <property type="match status" value="1"/>
</dbReference>
<evidence type="ECO:0000313" key="6">
    <source>
        <dbReference type="EMBL" id="MDH5823566.1"/>
    </source>
</evidence>
<dbReference type="PANTHER" id="PTHR30537">
    <property type="entry name" value="HTH-TYPE TRANSCRIPTIONAL REGULATOR"/>
    <property type="match status" value="1"/>
</dbReference>
<evidence type="ECO:0000313" key="7">
    <source>
        <dbReference type="Proteomes" id="UP001156940"/>
    </source>
</evidence>
<dbReference type="Gene3D" id="3.40.190.290">
    <property type="match status" value="1"/>
</dbReference>
<keyword evidence="4" id="KW-0804">Transcription</keyword>
<dbReference type="InterPro" id="IPR058163">
    <property type="entry name" value="LysR-type_TF_proteobact-type"/>
</dbReference>